<evidence type="ECO:0000313" key="3">
    <source>
        <dbReference type="Proteomes" id="UP000077115"/>
    </source>
</evidence>
<evidence type="ECO:0000256" key="1">
    <source>
        <dbReference type="ARBA" id="ARBA00005351"/>
    </source>
</evidence>
<dbReference type="InterPro" id="IPR011990">
    <property type="entry name" value="TPR-like_helical_dom_sf"/>
</dbReference>
<sequence length="320" mass="36142">MSGSVGVQKVLLKLSKSVQEGNYYEAHQMYHSICQRYLKQKKTAEAIELLHNGIFNMLEHKQTGSALDLFERLLDVFDKQTPALSSAHRACILSVFAAFPLDAVECDQFTKLCTRWSIKHQDNPFGDPQIHHMFGSKYFQHYRYYDAESHFVHGNIDSAKALGVMAAEWIHVDETMDQGYPIARAVLQLLVMGKIDDAKIALSTFLKIFVEDHPNAIVSTQRLSGRDLPVFTSAYLNFAQLTIECIDRQAGDLYMNLVHFYTTVLGEDGYMLTIAETIAAAYFDQGPRKKQDNPLMNMMKGLFAGPPSGQAQQNQITEMD</sequence>
<dbReference type="Pfam" id="PF04190">
    <property type="entry name" value="GET4"/>
    <property type="match status" value="1"/>
</dbReference>
<dbReference type="OrthoDB" id="10252405at2759"/>
<dbReference type="PANTHER" id="PTHR12875">
    <property type="entry name" value="GOLGI TO ER TRAFFIC PROTEIN 4 HOMOLOG"/>
    <property type="match status" value="1"/>
</dbReference>
<dbReference type="InterPro" id="IPR007317">
    <property type="entry name" value="GET4"/>
</dbReference>
<dbReference type="Proteomes" id="UP000077115">
    <property type="component" value="Unassembled WGS sequence"/>
</dbReference>
<dbReference type="GO" id="GO:0005829">
    <property type="term" value="C:cytosol"/>
    <property type="evidence" value="ECO:0007669"/>
    <property type="project" value="TreeGrafter"/>
</dbReference>
<accession>A0A177WRS3</accession>
<comment type="similarity">
    <text evidence="1">Belongs to the GET4 family.</text>
</comment>
<dbReference type="STRING" id="403673.A0A177WRS3"/>
<protein>
    <recommendedName>
        <fullName evidence="4">DUF410 domain-containing protein</fullName>
    </recommendedName>
</protein>
<dbReference type="AlphaFoldDB" id="A0A177WRS3"/>
<dbReference type="PANTHER" id="PTHR12875:SF0">
    <property type="entry name" value="GOLGI TO ER TRAFFIC PROTEIN 4 HOMOLOG"/>
    <property type="match status" value="1"/>
</dbReference>
<dbReference type="EMBL" id="DS022308">
    <property type="protein sequence ID" value="OAJ42783.1"/>
    <property type="molecule type" value="Genomic_DNA"/>
</dbReference>
<evidence type="ECO:0000313" key="2">
    <source>
        <dbReference type="EMBL" id="OAJ42783.1"/>
    </source>
</evidence>
<evidence type="ECO:0008006" key="4">
    <source>
        <dbReference type="Google" id="ProtNLM"/>
    </source>
</evidence>
<gene>
    <name evidence="2" type="ORF">BDEG_26195</name>
</gene>
<dbReference type="GO" id="GO:0045048">
    <property type="term" value="P:protein insertion into ER membrane"/>
    <property type="evidence" value="ECO:0007669"/>
    <property type="project" value="InterPro"/>
</dbReference>
<proteinExistence type="inferred from homology"/>
<reference evidence="2 3" key="1">
    <citation type="submission" date="2006-10" db="EMBL/GenBank/DDBJ databases">
        <title>The Genome Sequence of Batrachochytrium dendrobatidis JEL423.</title>
        <authorList>
            <consortium name="The Broad Institute Genome Sequencing Platform"/>
            <person name="Birren B."/>
            <person name="Lander E."/>
            <person name="Galagan J."/>
            <person name="Cuomo C."/>
            <person name="Devon K."/>
            <person name="Jaffe D."/>
            <person name="Butler J."/>
            <person name="Alvarez P."/>
            <person name="Gnerre S."/>
            <person name="Grabherr M."/>
            <person name="Kleber M."/>
            <person name="Mauceli E."/>
            <person name="Brockman W."/>
            <person name="Young S."/>
            <person name="LaButti K."/>
            <person name="Sykes S."/>
            <person name="DeCaprio D."/>
            <person name="Crawford M."/>
            <person name="Koehrsen M."/>
            <person name="Engels R."/>
            <person name="Montgomery P."/>
            <person name="Pearson M."/>
            <person name="Howarth C."/>
            <person name="Larson L."/>
            <person name="White J."/>
            <person name="O'Leary S."/>
            <person name="Kodira C."/>
            <person name="Zeng Q."/>
            <person name="Yandava C."/>
            <person name="Alvarado L."/>
            <person name="Longcore J."/>
            <person name="James T."/>
        </authorList>
    </citation>
    <scope>NUCLEOTIDE SEQUENCE [LARGE SCALE GENOMIC DNA]</scope>
    <source>
        <strain evidence="2 3">JEL423</strain>
    </source>
</reference>
<organism evidence="2 3">
    <name type="scientific">Batrachochytrium dendrobatidis (strain JEL423)</name>
    <dbReference type="NCBI Taxonomy" id="403673"/>
    <lineage>
        <taxon>Eukaryota</taxon>
        <taxon>Fungi</taxon>
        <taxon>Fungi incertae sedis</taxon>
        <taxon>Chytridiomycota</taxon>
        <taxon>Chytridiomycota incertae sedis</taxon>
        <taxon>Chytridiomycetes</taxon>
        <taxon>Rhizophydiales</taxon>
        <taxon>Rhizophydiales incertae sedis</taxon>
        <taxon>Batrachochytrium</taxon>
    </lineage>
</organism>
<name>A0A177WRS3_BATDL</name>
<dbReference type="VEuPathDB" id="FungiDB:BDEG_26195"/>
<dbReference type="Gene3D" id="1.25.40.10">
    <property type="entry name" value="Tetratricopeptide repeat domain"/>
    <property type="match status" value="1"/>
</dbReference>
<reference evidence="2 3" key="2">
    <citation type="submission" date="2016-05" db="EMBL/GenBank/DDBJ databases">
        <title>Lineage-specific infection strategies underlie the spectrum of fungal disease in amphibians.</title>
        <authorList>
            <person name="Cuomo C.A."/>
            <person name="Farrer R.A."/>
            <person name="James T."/>
            <person name="Longcore J."/>
            <person name="Birren B."/>
        </authorList>
    </citation>
    <scope>NUCLEOTIDE SEQUENCE [LARGE SCALE GENOMIC DNA]</scope>
    <source>
        <strain evidence="2 3">JEL423</strain>
    </source>
</reference>